<dbReference type="Pfam" id="PF00963">
    <property type="entry name" value="Cohesin"/>
    <property type="match status" value="2"/>
</dbReference>
<feature type="domain" description="SLH" evidence="1">
    <location>
        <begin position="601"/>
        <end position="661"/>
    </location>
</feature>
<dbReference type="Pfam" id="PF00395">
    <property type="entry name" value="SLH"/>
    <property type="match status" value="3"/>
</dbReference>
<feature type="domain" description="SLH" evidence="1">
    <location>
        <begin position="534"/>
        <end position="600"/>
    </location>
</feature>
<dbReference type="AlphaFoldDB" id="A0A3A1UXD8"/>
<accession>A0A3A1UXD8</accession>
<dbReference type="GO" id="GO:0030246">
    <property type="term" value="F:carbohydrate binding"/>
    <property type="evidence" value="ECO:0007669"/>
    <property type="project" value="InterPro"/>
</dbReference>
<dbReference type="SUPFAM" id="SSF49384">
    <property type="entry name" value="Carbohydrate-binding domain"/>
    <property type="match status" value="2"/>
</dbReference>
<organism evidence="2 3">
    <name type="scientific">Paenibacillus nanensis</name>
    <dbReference type="NCBI Taxonomy" id="393251"/>
    <lineage>
        <taxon>Bacteria</taxon>
        <taxon>Bacillati</taxon>
        <taxon>Bacillota</taxon>
        <taxon>Bacilli</taxon>
        <taxon>Bacillales</taxon>
        <taxon>Paenibacillaceae</taxon>
        <taxon>Paenibacillus</taxon>
    </lineage>
</organism>
<dbReference type="InterPro" id="IPR008965">
    <property type="entry name" value="CBM2/CBM3_carb-bd_dom_sf"/>
</dbReference>
<dbReference type="PANTHER" id="PTHR43308:SF5">
    <property type="entry name" value="S-LAYER PROTEIN _ PEPTIDOGLYCAN ENDO-BETA-N-ACETYLGLUCOSAMINIDASE"/>
    <property type="match status" value="1"/>
</dbReference>
<name>A0A3A1UXD8_9BACL</name>
<comment type="caution">
    <text evidence="2">The sequence shown here is derived from an EMBL/GenBank/DDBJ whole genome shotgun (WGS) entry which is preliminary data.</text>
</comment>
<protein>
    <recommendedName>
        <fullName evidence="1">SLH domain-containing protein</fullName>
    </recommendedName>
</protein>
<evidence type="ECO:0000259" key="1">
    <source>
        <dbReference type="PROSITE" id="PS51272"/>
    </source>
</evidence>
<gene>
    <name evidence="2" type="ORF">D3P08_13970</name>
</gene>
<keyword evidence="3" id="KW-1185">Reference proteome</keyword>
<dbReference type="GO" id="GO:0000272">
    <property type="term" value="P:polysaccharide catabolic process"/>
    <property type="evidence" value="ECO:0007669"/>
    <property type="project" value="InterPro"/>
</dbReference>
<dbReference type="CDD" id="cd08548">
    <property type="entry name" value="Type_I_cohesin_like"/>
    <property type="match status" value="2"/>
</dbReference>
<dbReference type="Gene3D" id="2.60.40.680">
    <property type="match status" value="2"/>
</dbReference>
<dbReference type="InterPro" id="IPR001119">
    <property type="entry name" value="SLH_dom"/>
</dbReference>
<dbReference type="PROSITE" id="PS51272">
    <property type="entry name" value="SLH"/>
    <property type="match status" value="3"/>
</dbReference>
<evidence type="ECO:0000313" key="2">
    <source>
        <dbReference type="EMBL" id="RIX52081.1"/>
    </source>
</evidence>
<dbReference type="PANTHER" id="PTHR43308">
    <property type="entry name" value="OUTER MEMBRANE PROTEIN ALPHA-RELATED"/>
    <property type="match status" value="1"/>
</dbReference>
<dbReference type="InterPro" id="IPR051465">
    <property type="entry name" value="Cell_Envelope_Struct_Comp"/>
</dbReference>
<reference evidence="2 3" key="1">
    <citation type="submission" date="2018-09" db="EMBL/GenBank/DDBJ databases">
        <title>Paenibacillus aracenensis nov. sp. isolated from a cave in southern Spain.</title>
        <authorList>
            <person name="Jurado V."/>
            <person name="Gutierrez-Patricio S."/>
            <person name="Gonzalez-Pimentel J.L."/>
            <person name="Miller A.Z."/>
            <person name="Laiz L."/>
            <person name="Saiz-Jimenez C."/>
        </authorList>
    </citation>
    <scope>NUCLEOTIDE SEQUENCE [LARGE SCALE GENOMIC DNA]</scope>
    <source>
        <strain evidence="2 3">DSM 22867</strain>
    </source>
</reference>
<proteinExistence type="predicted"/>
<sequence>MAIVLGLTGWVQPPVSAASAGVTVTLGTASGAAGTTVQVPVSISNLDGSIHAYGVRIQYPHPSLELVDIEGDLRALTQDDWHDEQAAGELAVAWVDESLTAPIAENGTLFTVTFRIKENTPAGPLSIQVDDESDSLEFVDADIGNIYAEAPGGGTVLVTAEPDVSIRLADVQGGPGQTVKVPVAFAAPLQAISAYGIEIAYPTEIVEVVGVESGATTVSAENWHVSAEDGTLRVAWVDESLSAPIEQSGHLFTIVFRMKQDAALGSRPLTVSTDHSLQFVNAAAEELLVQVLQQGTIEVTALQPPVVPSPGGGGQDRTVDVKLGASQGEAVASVPIKRSVSAKGEQIDSVQVDSGKAEQFVSLARENNQQIVRIVVTDLPGSPADEQRIEIPGASVDTLAEGDIQLTIQTPDVEISLSKESLRSMTAEGKDLYFRVVPINDEEARNEAAEHALQADVVLAAADGGPVVLLGKPMTIETNYSGFKTKLVFPLTGLELPDNPVEIERLLTGLAVYIEHSDGEKKLQRGTVQFDAEGLPVGIEIEIDKFSTFSVIHAKQLEATEFHAYMNGYPDETFRPDKGLTRAELAAVLSRVVKDNNVAASETAYTDVPGNHWAYDAIAAAGTTGLMQGDEQSFRPDAYVTRGELAAVVSRMLSLSLAAEPDNSPAWADVRGHWAASYIAAAEQSGLLEGYGDGTFRPEHMVTRAELAAMFNRALGRPAFAAEQPAWTDVSTRHWAYTAIESATHALRVVPIGNGGQTIEIIE</sequence>
<evidence type="ECO:0000313" key="3">
    <source>
        <dbReference type="Proteomes" id="UP000266482"/>
    </source>
</evidence>
<dbReference type="Proteomes" id="UP000266482">
    <property type="component" value="Unassembled WGS sequence"/>
</dbReference>
<dbReference type="InterPro" id="IPR002102">
    <property type="entry name" value="Cohesin_dom"/>
</dbReference>
<dbReference type="EMBL" id="QXQA01000008">
    <property type="protein sequence ID" value="RIX52081.1"/>
    <property type="molecule type" value="Genomic_DNA"/>
</dbReference>
<feature type="domain" description="SLH" evidence="1">
    <location>
        <begin position="662"/>
        <end position="725"/>
    </location>
</feature>